<evidence type="ECO:0000259" key="2">
    <source>
        <dbReference type="Pfam" id="PF01479"/>
    </source>
</evidence>
<organism evidence="5">
    <name type="scientific">Gongylonema pulchrum</name>
    <dbReference type="NCBI Taxonomy" id="637853"/>
    <lineage>
        <taxon>Eukaryota</taxon>
        <taxon>Metazoa</taxon>
        <taxon>Ecdysozoa</taxon>
        <taxon>Nematoda</taxon>
        <taxon>Chromadorea</taxon>
        <taxon>Rhabditida</taxon>
        <taxon>Spirurina</taxon>
        <taxon>Spiruromorpha</taxon>
        <taxon>Spiruroidea</taxon>
        <taxon>Gongylonematidae</taxon>
        <taxon>Gongylonema</taxon>
    </lineage>
</organism>
<dbReference type="GO" id="GO:0003723">
    <property type="term" value="F:RNA binding"/>
    <property type="evidence" value="ECO:0007669"/>
    <property type="project" value="UniProtKB-KW"/>
</dbReference>
<dbReference type="EMBL" id="UYRT01080244">
    <property type="protein sequence ID" value="VDN22342.1"/>
    <property type="molecule type" value="Genomic_DNA"/>
</dbReference>
<evidence type="ECO:0000313" key="5">
    <source>
        <dbReference type="WBParaSite" id="GPUH_0001347301-mRNA-1"/>
    </source>
</evidence>
<feature type="domain" description="RNA-binding S4" evidence="2">
    <location>
        <begin position="67"/>
        <end position="98"/>
    </location>
</feature>
<dbReference type="CDD" id="cd00165">
    <property type="entry name" value="S4"/>
    <property type="match status" value="1"/>
</dbReference>
<dbReference type="Proteomes" id="UP000271098">
    <property type="component" value="Unassembled WGS sequence"/>
</dbReference>
<reference evidence="3 4" key="2">
    <citation type="submission" date="2018-11" db="EMBL/GenBank/DDBJ databases">
        <authorList>
            <consortium name="Pathogen Informatics"/>
        </authorList>
    </citation>
    <scope>NUCLEOTIDE SEQUENCE [LARGE SCALE GENOMIC DNA]</scope>
</reference>
<evidence type="ECO:0000313" key="3">
    <source>
        <dbReference type="EMBL" id="VDN22342.1"/>
    </source>
</evidence>
<dbReference type="Pfam" id="PF01479">
    <property type="entry name" value="S4"/>
    <property type="match status" value="1"/>
</dbReference>
<accession>A0A183DXL7</accession>
<name>A0A183DXL7_9BILA</name>
<sequence length="148" mass="16852">MAAAAIAVASSNCCCPRLLVLSAWNRFASVRSLQATSLSRGRRPNKGIEVEITDDGLPKDYKVQQLKHAEKMILTSKVQVNEEVAKKGSYFVQESDVIDVWKEAVEGNSKFAEVHRIEIINYELTDQGYDVNCKTWKNFYVHNWRDNK</sequence>
<evidence type="ECO:0000256" key="1">
    <source>
        <dbReference type="PROSITE-ProRule" id="PRU00182"/>
    </source>
</evidence>
<dbReference type="PROSITE" id="PS50889">
    <property type="entry name" value="S4"/>
    <property type="match status" value="1"/>
</dbReference>
<protein>
    <submittedName>
        <fullName evidence="5">Peptidylprolyl isomerase</fullName>
    </submittedName>
</protein>
<dbReference type="InterPro" id="IPR002942">
    <property type="entry name" value="S4_RNA-bd"/>
</dbReference>
<dbReference type="AlphaFoldDB" id="A0A183DXL7"/>
<keyword evidence="1" id="KW-0694">RNA-binding</keyword>
<reference evidence="5" key="1">
    <citation type="submission" date="2016-06" db="UniProtKB">
        <authorList>
            <consortium name="WormBaseParasite"/>
        </authorList>
    </citation>
    <scope>IDENTIFICATION</scope>
</reference>
<evidence type="ECO:0000313" key="4">
    <source>
        <dbReference type="Proteomes" id="UP000271098"/>
    </source>
</evidence>
<keyword evidence="4" id="KW-1185">Reference proteome</keyword>
<dbReference type="OrthoDB" id="4150at2759"/>
<proteinExistence type="predicted"/>
<dbReference type="SUPFAM" id="SSF55174">
    <property type="entry name" value="Alpha-L RNA-binding motif"/>
    <property type="match status" value="1"/>
</dbReference>
<dbReference type="WBParaSite" id="GPUH_0001347301-mRNA-1">
    <property type="protein sequence ID" value="GPUH_0001347301-mRNA-1"/>
    <property type="gene ID" value="GPUH_0001347301"/>
</dbReference>
<gene>
    <name evidence="3" type="ORF">GPUH_LOCUS13461</name>
</gene>